<feature type="transmembrane region" description="Helical" evidence="1">
    <location>
        <begin position="55"/>
        <end position="71"/>
    </location>
</feature>
<dbReference type="InterPro" id="IPR024425">
    <property type="entry name" value="LiaF-like_C"/>
</dbReference>
<feature type="transmembrane region" description="Helical" evidence="1">
    <location>
        <begin position="27"/>
        <end position="43"/>
    </location>
</feature>
<dbReference type="NCBIfam" id="NF040535">
    <property type="entry name" value="LiaF_C_term"/>
    <property type="match status" value="1"/>
</dbReference>
<dbReference type="InterPro" id="IPR016975">
    <property type="entry name" value="Cell_wall_LiaF"/>
</dbReference>
<dbReference type="EMBL" id="AZFX01000003">
    <property type="protein sequence ID" value="KRM13848.1"/>
    <property type="molecule type" value="Genomic_DNA"/>
</dbReference>
<keyword evidence="1" id="KW-0472">Membrane</keyword>
<dbReference type="GO" id="GO:0016020">
    <property type="term" value="C:membrane"/>
    <property type="evidence" value="ECO:0007669"/>
    <property type="project" value="InterPro"/>
</dbReference>
<keyword evidence="5" id="KW-1185">Reference proteome</keyword>
<evidence type="ECO:0000313" key="4">
    <source>
        <dbReference type="EMBL" id="KRM13848.1"/>
    </source>
</evidence>
<dbReference type="Proteomes" id="UP000051315">
    <property type="component" value="Unassembled WGS sequence"/>
</dbReference>
<organism evidence="4 5">
    <name type="scientific">Lapidilactobacillus concavus DSM 17758</name>
    <dbReference type="NCBI Taxonomy" id="1423735"/>
    <lineage>
        <taxon>Bacteria</taxon>
        <taxon>Bacillati</taxon>
        <taxon>Bacillota</taxon>
        <taxon>Bacilli</taxon>
        <taxon>Lactobacillales</taxon>
        <taxon>Lactobacillaceae</taxon>
        <taxon>Lapidilactobacillus</taxon>
    </lineage>
</organism>
<dbReference type="InterPro" id="IPR047793">
    <property type="entry name" value="LiaF_C"/>
</dbReference>
<feature type="domain" description="Cell wall-active antibiotics response LiaF-like C-terminal" evidence="2">
    <location>
        <begin position="130"/>
        <end position="243"/>
    </location>
</feature>
<dbReference type="PIRSF" id="PIRSF031509">
    <property type="entry name" value="Cell_wall_LiaF/YvqF"/>
    <property type="match status" value="1"/>
</dbReference>
<reference evidence="4 5" key="1">
    <citation type="journal article" date="2015" name="Genome Announc.">
        <title>Expanding the biotechnology potential of lactobacilli through comparative genomics of 213 strains and associated genera.</title>
        <authorList>
            <person name="Sun Z."/>
            <person name="Harris H.M."/>
            <person name="McCann A."/>
            <person name="Guo C."/>
            <person name="Argimon S."/>
            <person name="Zhang W."/>
            <person name="Yang X."/>
            <person name="Jeffery I.B."/>
            <person name="Cooney J.C."/>
            <person name="Kagawa T.F."/>
            <person name="Liu W."/>
            <person name="Song Y."/>
            <person name="Salvetti E."/>
            <person name="Wrobel A."/>
            <person name="Rasinkangas P."/>
            <person name="Parkhill J."/>
            <person name="Rea M.C."/>
            <person name="O'Sullivan O."/>
            <person name="Ritari J."/>
            <person name="Douillard F.P."/>
            <person name="Paul Ross R."/>
            <person name="Yang R."/>
            <person name="Briner A.E."/>
            <person name="Felis G.E."/>
            <person name="de Vos W.M."/>
            <person name="Barrangou R."/>
            <person name="Klaenhammer T.R."/>
            <person name="Caufield P.W."/>
            <person name="Cui Y."/>
            <person name="Zhang H."/>
            <person name="O'Toole P.W."/>
        </authorList>
    </citation>
    <scope>NUCLEOTIDE SEQUENCE [LARGE SCALE GENOMIC DNA]</scope>
    <source>
        <strain evidence="4 5">DSM 17758</strain>
    </source>
</reference>
<accession>A0A0R1W7F6</accession>
<evidence type="ECO:0000256" key="1">
    <source>
        <dbReference type="SAM" id="Phobius"/>
    </source>
</evidence>
<dbReference type="Pfam" id="PF24661">
    <property type="entry name" value="DUF7649"/>
    <property type="match status" value="1"/>
</dbReference>
<feature type="transmembrane region" description="Helical" evidence="1">
    <location>
        <begin position="77"/>
        <end position="95"/>
    </location>
</feature>
<gene>
    <name evidence="4" type="ORF">FC15_GL001019</name>
</gene>
<dbReference type="PATRIC" id="fig|1423735.3.peg.1061"/>
<dbReference type="InterPro" id="IPR056066">
    <property type="entry name" value="DUF7649"/>
</dbReference>
<dbReference type="RefSeq" id="WP_057823080.1">
    <property type="nucleotide sequence ID" value="NZ_AZFX01000003.1"/>
</dbReference>
<comment type="caution">
    <text evidence="4">The sequence shown here is derived from an EMBL/GenBank/DDBJ whole genome shotgun (WGS) entry which is preliminary data.</text>
</comment>
<dbReference type="Pfam" id="PF09922">
    <property type="entry name" value="LiaF-like_C"/>
    <property type="match status" value="1"/>
</dbReference>
<evidence type="ECO:0000313" key="5">
    <source>
        <dbReference type="Proteomes" id="UP000051315"/>
    </source>
</evidence>
<feature type="transmembrane region" description="Helical" evidence="1">
    <location>
        <begin position="5"/>
        <end position="21"/>
    </location>
</feature>
<dbReference type="AlphaFoldDB" id="A0A0R1W7F6"/>
<feature type="domain" description="DUF7649" evidence="3">
    <location>
        <begin position="3"/>
        <end position="87"/>
    </location>
</feature>
<keyword evidence="1" id="KW-0812">Transmembrane</keyword>
<sequence length="246" mass="28226">MQKMLAFFSIIVAASFIFLGWQVFSTPSSLVLVIISILVLLLINKRRQQHKKNNTMLLFLAIFLMIVGLASNEAFWLLMFLLLIGAIVFLPRLFGEGNHFFWQRKKYVAPQIDSNPEAETDEWQMTTNQWLGDQTIGNQVYQWHDVNLKELAGDTIIDLGNTLLPVNRENVVILQKGFGNTRILVPFGTGVYLEHATFMGDVKFSDQRHPLKNQTLQIKTPDYQKSERRIRIVTSILVGNLEVVYV</sequence>
<proteinExistence type="predicted"/>
<evidence type="ECO:0000259" key="3">
    <source>
        <dbReference type="Pfam" id="PF24661"/>
    </source>
</evidence>
<evidence type="ECO:0000259" key="2">
    <source>
        <dbReference type="Pfam" id="PF09922"/>
    </source>
</evidence>
<dbReference type="STRING" id="1423735.FC15_GL001019"/>
<protein>
    <submittedName>
        <fullName evidence="4">Uncharacterized protein</fullName>
    </submittedName>
</protein>
<keyword evidence="1" id="KW-1133">Transmembrane helix</keyword>
<name>A0A0R1W7F6_9LACO</name>